<dbReference type="GO" id="GO:0016020">
    <property type="term" value="C:membrane"/>
    <property type="evidence" value="ECO:0007669"/>
    <property type="project" value="InterPro"/>
</dbReference>
<dbReference type="Gene3D" id="1.20.120.1760">
    <property type="match status" value="1"/>
</dbReference>
<feature type="transmembrane region" description="Helical" evidence="3">
    <location>
        <begin position="158"/>
        <end position="188"/>
    </location>
</feature>
<dbReference type="Proteomes" id="UP000886014">
    <property type="component" value="Unassembled WGS sequence"/>
</dbReference>
<proteinExistence type="inferred from homology"/>
<accession>A0A7C5HTG9</accession>
<dbReference type="GO" id="GO:0008654">
    <property type="term" value="P:phospholipid biosynthetic process"/>
    <property type="evidence" value="ECO:0007669"/>
    <property type="project" value="InterPro"/>
</dbReference>
<feature type="transmembrane region" description="Helical" evidence="3">
    <location>
        <begin position="117"/>
        <end position="138"/>
    </location>
</feature>
<sequence>MCRNSGGEKVKEEWKVRGRRFISPVVSVLVKYKVHPNILTVAGLWITVCASILYAEGAFRWGALVMLFGGLFDAIDGEVARRSGRVSVFGAFLDSTLDRFSDFFIFGGLIYYYRNNLIFFIALYVAVIFTLMISYIRARAEGLGYSPRSGPMDRTGRYFFIVITTFLGPEIFRWFIFVFIILVFITVVRRWKELYNYFKINNKKQIS</sequence>
<dbReference type="EMBL" id="DRTV01000033">
    <property type="protein sequence ID" value="HHF57871.1"/>
    <property type="molecule type" value="Genomic_DNA"/>
</dbReference>
<comment type="similarity">
    <text evidence="2">Belongs to the CDP-alcohol phosphatidyltransferase class-I family.</text>
</comment>
<evidence type="ECO:0000256" key="1">
    <source>
        <dbReference type="ARBA" id="ARBA00022679"/>
    </source>
</evidence>
<evidence type="ECO:0000313" key="4">
    <source>
        <dbReference type="EMBL" id="HHF57871.1"/>
    </source>
</evidence>
<evidence type="ECO:0000256" key="2">
    <source>
        <dbReference type="RuleBase" id="RU003750"/>
    </source>
</evidence>
<evidence type="ECO:0000256" key="3">
    <source>
        <dbReference type="SAM" id="Phobius"/>
    </source>
</evidence>
<organism evidence="4">
    <name type="scientific">candidate division WOR-3 bacterium</name>
    <dbReference type="NCBI Taxonomy" id="2052148"/>
    <lineage>
        <taxon>Bacteria</taxon>
        <taxon>Bacteria division WOR-3</taxon>
    </lineage>
</organism>
<reference evidence="4" key="1">
    <citation type="journal article" date="2020" name="mSystems">
        <title>Genome- and Community-Level Interaction Insights into Carbon Utilization and Element Cycling Functions of Hydrothermarchaeota in Hydrothermal Sediment.</title>
        <authorList>
            <person name="Zhou Z."/>
            <person name="Liu Y."/>
            <person name="Xu W."/>
            <person name="Pan J."/>
            <person name="Luo Z.H."/>
            <person name="Li M."/>
        </authorList>
    </citation>
    <scope>NUCLEOTIDE SEQUENCE [LARGE SCALE GENOMIC DNA]</scope>
    <source>
        <strain evidence="4">HyVt-94</strain>
    </source>
</reference>
<gene>
    <name evidence="4" type="ORF">ENL41_00420</name>
</gene>
<keyword evidence="3" id="KW-1133">Transmembrane helix</keyword>
<dbReference type="AlphaFoldDB" id="A0A7C5HTG9"/>
<protein>
    <submittedName>
        <fullName evidence="4">CDP-alcohol phosphatidyltransferase family protein</fullName>
    </submittedName>
</protein>
<dbReference type="InterPro" id="IPR043130">
    <property type="entry name" value="CDP-OH_PTrfase_TM_dom"/>
</dbReference>
<dbReference type="InterPro" id="IPR048254">
    <property type="entry name" value="CDP_ALCOHOL_P_TRANSF_CS"/>
</dbReference>
<dbReference type="Pfam" id="PF01066">
    <property type="entry name" value="CDP-OH_P_transf"/>
    <property type="match status" value="1"/>
</dbReference>
<comment type="caution">
    <text evidence="4">The sequence shown here is derived from an EMBL/GenBank/DDBJ whole genome shotgun (WGS) entry which is preliminary data.</text>
</comment>
<keyword evidence="3" id="KW-0472">Membrane</keyword>
<keyword evidence="3" id="KW-0812">Transmembrane</keyword>
<dbReference type="PROSITE" id="PS00379">
    <property type="entry name" value="CDP_ALCOHOL_P_TRANSF"/>
    <property type="match status" value="1"/>
</dbReference>
<keyword evidence="1 2" id="KW-0808">Transferase</keyword>
<dbReference type="InterPro" id="IPR000462">
    <property type="entry name" value="CDP-OH_P_trans"/>
</dbReference>
<dbReference type="GO" id="GO:0016780">
    <property type="term" value="F:phosphotransferase activity, for other substituted phosphate groups"/>
    <property type="evidence" value="ECO:0007669"/>
    <property type="project" value="InterPro"/>
</dbReference>
<name>A0A7C5HTG9_UNCW3</name>